<protein>
    <recommendedName>
        <fullName evidence="4">FlgN protein</fullName>
    </recommendedName>
</protein>
<organism evidence="2 3">
    <name type="scientific">Oribacterium sinus F0268</name>
    <dbReference type="NCBI Taxonomy" id="585501"/>
    <lineage>
        <taxon>Bacteria</taxon>
        <taxon>Bacillati</taxon>
        <taxon>Bacillota</taxon>
        <taxon>Clostridia</taxon>
        <taxon>Lachnospirales</taxon>
        <taxon>Lachnospiraceae</taxon>
        <taxon>Oribacterium</taxon>
    </lineage>
</organism>
<dbReference type="AlphaFoldDB" id="C2KYX5"/>
<gene>
    <name evidence="2" type="ORF">HMPREF6123_1694</name>
</gene>
<dbReference type="HOGENOM" id="CLU_139683_1_0_9"/>
<dbReference type="STRING" id="585501.HMPREF6123_1694"/>
<name>C2KYX5_9FIRM</name>
<dbReference type="Proteomes" id="UP000004121">
    <property type="component" value="Unassembled WGS sequence"/>
</dbReference>
<evidence type="ECO:0000313" key="2">
    <source>
        <dbReference type="EMBL" id="EEJ51028.1"/>
    </source>
</evidence>
<reference evidence="2 3" key="1">
    <citation type="submission" date="2009-04" db="EMBL/GenBank/DDBJ databases">
        <authorList>
            <person name="Qin X."/>
            <person name="Bachman B."/>
            <person name="Battles P."/>
            <person name="Bell A."/>
            <person name="Bess C."/>
            <person name="Bickham C."/>
            <person name="Chaboub L."/>
            <person name="Chen D."/>
            <person name="Coyle M."/>
            <person name="Deiros D.R."/>
            <person name="Dinh H."/>
            <person name="Forbes L."/>
            <person name="Fowler G."/>
            <person name="Francisco L."/>
            <person name="Fu Q."/>
            <person name="Gubbala S."/>
            <person name="Hale W."/>
            <person name="Han Y."/>
            <person name="Hemphill L."/>
            <person name="Highlander S.K."/>
            <person name="Hirani K."/>
            <person name="Hogues M."/>
            <person name="Jackson L."/>
            <person name="Jakkamsetti A."/>
            <person name="Javaid M."/>
            <person name="Jiang H."/>
            <person name="Korchina V."/>
            <person name="Kovar C."/>
            <person name="Lara F."/>
            <person name="Lee S."/>
            <person name="Mata R."/>
            <person name="Mathew T."/>
            <person name="Moen C."/>
            <person name="Morales K."/>
            <person name="Munidasa M."/>
            <person name="Nazareth L."/>
            <person name="Ngo R."/>
            <person name="Nguyen L."/>
            <person name="Okwuonu G."/>
            <person name="Ongeri F."/>
            <person name="Patil S."/>
            <person name="Petrosino J."/>
            <person name="Pham C."/>
            <person name="Pham P."/>
            <person name="Pu L.-L."/>
            <person name="Puazo M."/>
            <person name="Raj R."/>
            <person name="Reid J."/>
            <person name="Rouhana J."/>
            <person name="Saada N."/>
            <person name="Shang Y."/>
            <person name="Simmons D."/>
            <person name="Thornton R."/>
            <person name="Warren J."/>
            <person name="Weissenberger G."/>
            <person name="Zhang J."/>
            <person name="Zhang L."/>
            <person name="Zhou C."/>
            <person name="Zhu D."/>
            <person name="Muzny D."/>
            <person name="Worley K."/>
            <person name="Gibbs R."/>
        </authorList>
    </citation>
    <scope>NUCLEOTIDE SEQUENCE [LARGE SCALE GENOMIC DNA]</scope>
    <source>
        <strain evidence="2 3">F0268</strain>
    </source>
</reference>
<keyword evidence="3" id="KW-1185">Reference proteome</keyword>
<evidence type="ECO:0000313" key="3">
    <source>
        <dbReference type="Proteomes" id="UP000004121"/>
    </source>
</evidence>
<keyword evidence="1" id="KW-0175">Coiled coil</keyword>
<accession>C2KYX5</accession>
<dbReference type="InParanoid" id="C2KYX5"/>
<evidence type="ECO:0008006" key="4">
    <source>
        <dbReference type="Google" id="ProtNLM"/>
    </source>
</evidence>
<evidence type="ECO:0000256" key="1">
    <source>
        <dbReference type="SAM" id="Coils"/>
    </source>
</evidence>
<dbReference type="EMBL" id="ACKX01000172">
    <property type="protein sequence ID" value="EEJ51028.1"/>
    <property type="molecule type" value="Genomic_DNA"/>
</dbReference>
<proteinExistence type="predicted"/>
<feature type="coiled-coil region" evidence="1">
    <location>
        <begin position="36"/>
        <end position="99"/>
    </location>
</feature>
<comment type="caution">
    <text evidence="2">The sequence shown here is derived from an EMBL/GenBank/DDBJ whole genome shotgun (WGS) entry which is preliminary data.</text>
</comment>
<dbReference type="eggNOG" id="ENOG5032MJ9">
    <property type="taxonomic scope" value="Bacteria"/>
</dbReference>
<sequence length="159" mass="18859">MQLLSSVSRKGRIMERKENPQLEKLASLFQRRYNIVSELKKETDELSEAMQRQDNVSVDLLLDLRQEALNKLENNWVEMNLLVEEEEELRRTFQRLLQEDSKHSAGYPFLERRILELRGKIDESVGFIKERDARTTAQALQTQKFLWEQIPAELKEEVV</sequence>